<evidence type="ECO:0000256" key="3">
    <source>
        <dbReference type="ARBA" id="ARBA00040298"/>
    </source>
</evidence>
<proteinExistence type="predicted"/>
<dbReference type="InterPro" id="IPR036188">
    <property type="entry name" value="FAD/NAD-bd_sf"/>
</dbReference>
<dbReference type="InterPro" id="IPR002937">
    <property type="entry name" value="Amino_oxidase"/>
</dbReference>
<gene>
    <name evidence="5" type="ORF">AVDCRST_MAG46-2491</name>
</gene>
<organism evidence="5">
    <name type="scientific">uncultured Nocardioidaceae bacterium</name>
    <dbReference type="NCBI Taxonomy" id="253824"/>
    <lineage>
        <taxon>Bacteria</taxon>
        <taxon>Bacillati</taxon>
        <taxon>Actinomycetota</taxon>
        <taxon>Actinomycetes</taxon>
        <taxon>Propionibacteriales</taxon>
        <taxon>Nocardioidaceae</taxon>
        <taxon>environmental samples</taxon>
    </lineage>
</organism>
<dbReference type="EMBL" id="CADCUD010000169">
    <property type="protein sequence ID" value="CAA9349436.1"/>
    <property type="molecule type" value="Genomic_DNA"/>
</dbReference>
<dbReference type="Pfam" id="PF01593">
    <property type="entry name" value="Amino_oxidase"/>
    <property type="match status" value="1"/>
</dbReference>
<dbReference type="AlphaFoldDB" id="A0A6J4M6C4"/>
<dbReference type="Gene3D" id="3.50.50.60">
    <property type="entry name" value="FAD/NAD(P)-binding domain"/>
    <property type="match status" value="2"/>
</dbReference>
<dbReference type="GO" id="GO:0016491">
    <property type="term" value="F:oxidoreductase activity"/>
    <property type="evidence" value="ECO:0007669"/>
    <property type="project" value="InterPro"/>
</dbReference>
<comment type="function">
    <text evidence="1">Probable oxidoreductase that may play a role as regulator of mitochondrial function.</text>
</comment>
<evidence type="ECO:0000313" key="5">
    <source>
        <dbReference type="EMBL" id="CAA9349436.1"/>
    </source>
</evidence>
<dbReference type="SUPFAM" id="SSF51905">
    <property type="entry name" value="FAD/NAD(P)-binding domain"/>
    <property type="match status" value="1"/>
</dbReference>
<protein>
    <recommendedName>
        <fullName evidence="3">Pyridine nucleotide-disulfide oxidoreductase domain-containing protein 2</fullName>
    </recommendedName>
</protein>
<reference evidence="5" key="1">
    <citation type="submission" date="2020-02" db="EMBL/GenBank/DDBJ databases">
        <authorList>
            <person name="Meier V. D."/>
        </authorList>
    </citation>
    <scope>NUCLEOTIDE SEQUENCE</scope>
    <source>
        <strain evidence="5">AVDCRST_MAG46</strain>
    </source>
</reference>
<evidence type="ECO:0000259" key="4">
    <source>
        <dbReference type="Pfam" id="PF01593"/>
    </source>
</evidence>
<sequence>MAQNTEYDAIVVGGGHNGLVNGAYLARAGLRTLILERRQVVGGAAITEELHPGFSFTTFSYALSLLRPDIVQDLELVKHGFLPIEMPTTFAPTENGDYLLLGSDLDENIQEIRRHSRHDADSYERYEFDMSRVVHLVRPLFDTAPPDLWGTTPEDAVALAELASRLKGAERKVVHDLVRLLTGSAADFLDDYFESDILKGFLASSSIIGTKVGPMSPGSGLVLLFHSMGEHDGEYGVWGFHKGGNGGLTQVMARAAQAYGAQIRLASPVDTVLTHAGRAVGVALADGTELRAPVVVSSLDPRRTFLEMVDPRELPGDLVESITRFRFQGTSAKVNFALDDLPVFPALSGRVDPYGGFVNIGPSIEYLERAYDDAKYGWYSSRPYIDGAIQSVIDPDMAPPGKHVMSCFIQYAPYELKNGDWDSERDKFGDTVQSTLESFFPGFGDLVLHREVVTPLDIERTVGLSEGNIFAGELLAPQMFFFRPAPGWSQYRTPIEGYYQCGSGTHPGGCVTGAPGKLASQRILRDLREAGTD</sequence>
<evidence type="ECO:0000256" key="2">
    <source>
        <dbReference type="ARBA" id="ARBA00038825"/>
    </source>
</evidence>
<dbReference type="PANTHER" id="PTHR10668">
    <property type="entry name" value="PHYTOENE DEHYDROGENASE"/>
    <property type="match status" value="1"/>
</dbReference>
<feature type="domain" description="Amine oxidase" evidence="4">
    <location>
        <begin position="18"/>
        <end position="514"/>
    </location>
</feature>
<name>A0A6J4M6C4_9ACTN</name>
<evidence type="ECO:0000256" key="1">
    <source>
        <dbReference type="ARBA" id="ARBA00037217"/>
    </source>
</evidence>
<accession>A0A6J4M6C4</accession>
<dbReference type="PANTHER" id="PTHR10668:SF103">
    <property type="entry name" value="PYRIDINE NUCLEOTIDE-DISULFIDE OXIDOREDUCTASE DOMAIN-CONTAINING PROTEIN 2"/>
    <property type="match status" value="1"/>
</dbReference>
<comment type="subunit">
    <text evidence="2">Interacts with COX5B; this interaction may contribute to localize PYROXD2 to the inner face of the inner mitochondrial membrane.</text>
</comment>